<keyword evidence="1" id="KW-0812">Transmembrane</keyword>
<dbReference type="AlphaFoldDB" id="A0A024V8D2"/>
<evidence type="ECO:0000256" key="1">
    <source>
        <dbReference type="SAM" id="Phobius"/>
    </source>
</evidence>
<feature type="transmembrane region" description="Helical" evidence="1">
    <location>
        <begin position="25"/>
        <end position="45"/>
    </location>
</feature>
<organism evidence="2 3">
    <name type="scientific">Plasmodium falciparum Vietnam Oak-Knoll</name>
    <name type="common">FVO</name>
    <dbReference type="NCBI Taxonomy" id="1036723"/>
    <lineage>
        <taxon>Eukaryota</taxon>
        <taxon>Sar</taxon>
        <taxon>Alveolata</taxon>
        <taxon>Apicomplexa</taxon>
        <taxon>Aconoidasida</taxon>
        <taxon>Haemosporida</taxon>
        <taxon>Plasmodiidae</taxon>
        <taxon>Plasmodium</taxon>
        <taxon>Plasmodium (Laverania)</taxon>
    </lineage>
</organism>
<dbReference type="Proteomes" id="UP000030690">
    <property type="component" value="Unassembled WGS sequence"/>
</dbReference>
<keyword evidence="1" id="KW-0472">Membrane</keyword>
<dbReference type="EMBL" id="KI925076">
    <property type="protein sequence ID" value="ETW18822.1"/>
    <property type="molecule type" value="Genomic_DNA"/>
</dbReference>
<evidence type="ECO:0000313" key="3">
    <source>
        <dbReference type="Proteomes" id="UP000030690"/>
    </source>
</evidence>
<reference evidence="2 3" key="1">
    <citation type="submission" date="2013-02" db="EMBL/GenBank/DDBJ databases">
        <title>The Genome Annotation of Plasmodium falciparum Vietnam Oak-Knoll (FVO).</title>
        <authorList>
            <consortium name="The Broad Institute Genome Sequencing Platform"/>
            <consortium name="The Broad Institute Genome Sequencing Center for Infectious Disease"/>
            <person name="Neafsey D."/>
            <person name="Hoffman S."/>
            <person name="Volkman S."/>
            <person name="Rosenthal P."/>
            <person name="Walker B."/>
            <person name="Young S.K."/>
            <person name="Zeng Q."/>
            <person name="Gargeya S."/>
            <person name="Fitzgerald M."/>
            <person name="Haas B."/>
            <person name="Abouelleil A."/>
            <person name="Allen A.W."/>
            <person name="Alvarado L."/>
            <person name="Arachchi H.M."/>
            <person name="Berlin A.M."/>
            <person name="Chapman S.B."/>
            <person name="Gainer-Dewar J."/>
            <person name="Goldberg J."/>
            <person name="Griggs A."/>
            <person name="Gujja S."/>
            <person name="Hansen M."/>
            <person name="Howarth C."/>
            <person name="Imamovic A."/>
            <person name="Ireland A."/>
            <person name="Larimer J."/>
            <person name="McCowan C."/>
            <person name="Murphy C."/>
            <person name="Pearson M."/>
            <person name="Poon T.W."/>
            <person name="Priest M."/>
            <person name="Roberts A."/>
            <person name="Saif S."/>
            <person name="Shea T."/>
            <person name="Sisk P."/>
            <person name="Sykes S."/>
            <person name="Wortman J."/>
            <person name="Nusbaum C."/>
            <person name="Birren B."/>
        </authorList>
    </citation>
    <scope>NUCLEOTIDE SEQUENCE [LARGE SCALE GENOMIC DNA]</scope>
    <source>
        <strain evidence="3">Vietnam Oak-Knoll (FVO)</strain>
    </source>
</reference>
<name>A0A024V8D2_PLAFA</name>
<reference evidence="2 3" key="2">
    <citation type="submission" date="2013-02" db="EMBL/GenBank/DDBJ databases">
        <title>The Genome Sequence of Plasmodium falciparum Vietnam Oak-Knoll (FVO).</title>
        <authorList>
            <consortium name="The Broad Institute Genome Sequencing Platform"/>
            <consortium name="The Broad Institute Genome Sequencing Center for Infectious Disease"/>
            <person name="Neafsey D."/>
            <person name="Cheeseman I."/>
            <person name="Volkman S."/>
            <person name="Adams J."/>
            <person name="Walker B."/>
            <person name="Young S.K."/>
            <person name="Zeng Q."/>
            <person name="Gargeya S."/>
            <person name="Fitzgerald M."/>
            <person name="Haas B."/>
            <person name="Abouelleil A."/>
            <person name="Alvarado L."/>
            <person name="Arachchi H.M."/>
            <person name="Berlin A.M."/>
            <person name="Chapman S.B."/>
            <person name="Dewar J."/>
            <person name="Goldberg J."/>
            <person name="Griggs A."/>
            <person name="Gujja S."/>
            <person name="Hansen M."/>
            <person name="Howarth C."/>
            <person name="Imamovic A."/>
            <person name="Larimer J."/>
            <person name="McCowan C."/>
            <person name="Murphy C."/>
            <person name="Neiman D."/>
            <person name="Pearson M."/>
            <person name="Priest M."/>
            <person name="Roberts A."/>
            <person name="Saif S."/>
            <person name="Shea T."/>
            <person name="Sisk P."/>
            <person name="Sykes S."/>
            <person name="Wortman J."/>
            <person name="Nusbaum C."/>
            <person name="Birren B."/>
        </authorList>
    </citation>
    <scope>NUCLEOTIDE SEQUENCE [LARGE SCALE GENOMIC DNA]</scope>
    <source>
        <strain evidence="3">Vietnam Oak-Knoll (FVO)</strain>
    </source>
</reference>
<sequence length="66" mass="7879">MSHINFIIYVYVGESFTHNLKNIGFLSYNQFIEVYVMGVQINFLVKKKKKKNYYNNNKNIIISINK</sequence>
<gene>
    <name evidence="2" type="ORF">PFFVO_02214</name>
</gene>
<proteinExistence type="predicted"/>
<accession>A0A024V8D2</accession>
<keyword evidence="1" id="KW-1133">Transmembrane helix</keyword>
<protein>
    <submittedName>
        <fullName evidence="2">Uncharacterized protein</fullName>
    </submittedName>
</protein>
<evidence type="ECO:0000313" key="2">
    <source>
        <dbReference type="EMBL" id="ETW18822.1"/>
    </source>
</evidence>